<dbReference type="STRING" id="1267423.SAMN05216290_1971"/>
<dbReference type="NCBIfam" id="NF040572">
    <property type="entry name" value="heme_bind_FMP"/>
    <property type="match status" value="1"/>
</dbReference>
<evidence type="ECO:0000313" key="1">
    <source>
        <dbReference type="EMBL" id="SEW21376.1"/>
    </source>
</evidence>
<protein>
    <submittedName>
        <fullName evidence="1">Uncharacterized protein</fullName>
    </submittedName>
</protein>
<sequence length="326" mass="36225">MATFKVQDFSRLGGSSIKELANDFTEKLAKQEGAKQLTTAELTTEVWDKLQGTWVGNKGWNLISVPAMGSKPDGAGDFKLLIQPYIETMTFTDAGAHARNRGGIADQFVAALEYHQRVTDQKTGELLHVENGMFMNLSEIVDNDGKELPLPQFNIARSGTIPHGDSIMLLGRPPVVTEGRIDFPEASTIPTDFGPGFGYTDVFTHPSMEGNLFKSDPNKTLSADLDEMEKNGFKVKKTTTFIFDSDNSGGIHNIPFIVKHANAVRMQAFFWLEEVENTNTGQVFDQLQYTQIIDLDFQHPLGKDGKPDQSKLIKWPHVTINTMVKQ</sequence>
<dbReference type="InterPro" id="IPR047975">
    <property type="entry name" value="Heme_bind_FMP"/>
</dbReference>
<keyword evidence="2" id="KW-1185">Reference proteome</keyword>
<organism evidence="1 2">
    <name type="scientific">Roseivirga pacifica</name>
    <dbReference type="NCBI Taxonomy" id="1267423"/>
    <lineage>
        <taxon>Bacteria</taxon>
        <taxon>Pseudomonadati</taxon>
        <taxon>Bacteroidota</taxon>
        <taxon>Cytophagia</taxon>
        <taxon>Cytophagales</taxon>
        <taxon>Roseivirgaceae</taxon>
        <taxon>Roseivirga</taxon>
    </lineage>
</organism>
<accession>A0A1I0Q4A8</accession>
<proteinExistence type="predicted"/>
<evidence type="ECO:0000313" key="2">
    <source>
        <dbReference type="Proteomes" id="UP000199437"/>
    </source>
</evidence>
<name>A0A1I0Q4A8_9BACT</name>
<reference evidence="2" key="1">
    <citation type="submission" date="2016-10" db="EMBL/GenBank/DDBJ databases">
        <authorList>
            <person name="Varghese N."/>
            <person name="Submissions S."/>
        </authorList>
    </citation>
    <scope>NUCLEOTIDE SEQUENCE [LARGE SCALE GENOMIC DNA]</scope>
    <source>
        <strain evidence="2">CGMCC 1.12402</strain>
    </source>
</reference>
<dbReference type="GeneID" id="99986688"/>
<dbReference type="OrthoDB" id="118689at2"/>
<dbReference type="EMBL" id="FOIR01000002">
    <property type="protein sequence ID" value="SEW21376.1"/>
    <property type="molecule type" value="Genomic_DNA"/>
</dbReference>
<gene>
    <name evidence="1" type="ORF">SAMN05216290_1971</name>
</gene>
<dbReference type="AlphaFoldDB" id="A0A1I0Q4A8"/>
<dbReference type="RefSeq" id="WP_090258415.1">
    <property type="nucleotide sequence ID" value="NZ_FOIR01000002.1"/>
</dbReference>
<dbReference type="Proteomes" id="UP000199437">
    <property type="component" value="Unassembled WGS sequence"/>
</dbReference>